<dbReference type="Pfam" id="PF00106">
    <property type="entry name" value="adh_short"/>
    <property type="match status" value="1"/>
</dbReference>
<evidence type="ECO:0000313" key="5">
    <source>
        <dbReference type="EMBL" id="AKV76489.1"/>
    </source>
</evidence>
<gene>
    <name evidence="4" type="primary">fabG</name>
    <name evidence="3" type="ORF">HA72_1223</name>
    <name evidence="4" type="ORF">MsedA_1242</name>
    <name evidence="5" type="ORF">MsedB_1244</name>
    <name evidence="6" type="ORF">MsedC_1242</name>
    <name evidence="7" type="ORF">MsedD_1243</name>
    <name evidence="8" type="ORF">MsedE_1246</name>
</gene>
<dbReference type="EMBL" id="CP008822">
    <property type="protein sequence ID" value="AIM27369.1"/>
    <property type="molecule type" value="Genomic_DNA"/>
</dbReference>
<dbReference type="CDD" id="cd05233">
    <property type="entry name" value="SDR_c"/>
    <property type="match status" value="1"/>
</dbReference>
<dbReference type="PANTHER" id="PTHR43943">
    <property type="entry name" value="DEHYDROGENASE/REDUCTASE (SDR FAMILY) MEMBER 4"/>
    <property type="match status" value="1"/>
</dbReference>
<evidence type="ECO:0000256" key="1">
    <source>
        <dbReference type="ARBA" id="ARBA00006484"/>
    </source>
</evidence>
<dbReference type="Proteomes" id="UP000068832">
    <property type="component" value="Chromosome"/>
</dbReference>
<reference evidence="8 10" key="3">
    <citation type="submission" date="2015-07" db="EMBL/GenBank/DDBJ databases">
        <title>Physiological, transcriptional responses and genome re-sequencing of acid resistant extremely thermoacidophilic Metallosphaera sedula SARC-M1.</title>
        <authorList>
            <person name="Ai C."/>
            <person name="McCarthy S."/>
            <person name="Eckrich V."/>
            <person name="Rudrappa D."/>
            <person name="Qiu G."/>
            <person name="Blum P."/>
        </authorList>
    </citation>
    <scope>NUCLEOTIDE SEQUENCE [LARGE SCALE GENOMIC DNA]</scope>
    <source>
        <strain evidence="8 10">SARC-M1</strain>
    </source>
</reference>
<dbReference type="GeneID" id="91755717"/>
<dbReference type="Proteomes" id="UP000056255">
    <property type="component" value="Chromosome"/>
</dbReference>
<dbReference type="PATRIC" id="fig|43687.5.peg.1331"/>
<evidence type="ECO:0000313" key="14">
    <source>
        <dbReference type="Proteomes" id="UP000068832"/>
    </source>
</evidence>
<evidence type="ECO:0000313" key="4">
    <source>
        <dbReference type="EMBL" id="AKV74250.1"/>
    </source>
</evidence>
<proteinExistence type="inferred from homology"/>
<dbReference type="EMBL" id="CP012174">
    <property type="protein sequence ID" value="AKV78741.1"/>
    <property type="molecule type" value="Genomic_DNA"/>
</dbReference>
<dbReference type="InterPro" id="IPR002347">
    <property type="entry name" value="SDR_fam"/>
</dbReference>
<dbReference type="Proteomes" id="UP000061362">
    <property type="component" value="Chromosome"/>
</dbReference>
<accession>A0A088E4J5</accession>
<dbReference type="EMBL" id="CP012172">
    <property type="protein sequence ID" value="AKV74250.1"/>
    <property type="molecule type" value="Genomic_DNA"/>
</dbReference>
<evidence type="ECO:0000256" key="2">
    <source>
        <dbReference type="RuleBase" id="RU000363"/>
    </source>
</evidence>
<dbReference type="EC" id="1.1.1.100" evidence="4"/>
<dbReference type="NCBIfam" id="NF004746">
    <property type="entry name" value="PRK06077.1"/>
    <property type="match status" value="1"/>
</dbReference>
<reference evidence="11 12" key="2">
    <citation type="journal article" date="2015" name="Genome Announc.">
        <title>Complete Genome Sequences of Evolved Arsenate-Resistant Metallosphaera sedula Strains.</title>
        <authorList>
            <person name="Ai C."/>
            <person name="McCarthy S."/>
            <person name="Schackwitz W."/>
            <person name="Martin J."/>
            <person name="Lipzen A."/>
            <person name="Blum P."/>
        </authorList>
    </citation>
    <scope>NUCLEOTIDE SEQUENCE [LARGE SCALE GENOMIC DNA]</scope>
    <source>
        <strain evidence="6 12">ARS120-1</strain>
        <strain evidence="7 11">ARS120-2</strain>
        <strain evidence="4 14">ARS50-1</strain>
        <strain evidence="5 13">ARS50-2</strain>
    </source>
</reference>
<protein>
    <submittedName>
        <fullName evidence="4">3-ketoacyl-ACP reductase</fullName>
        <ecNumber evidence="4">1.1.1.100</ecNumber>
    </submittedName>
    <submittedName>
        <fullName evidence="3">Short-chain dehydrogenase/reductase SDR</fullName>
    </submittedName>
</protein>
<dbReference type="Gene3D" id="3.40.50.720">
    <property type="entry name" value="NAD(P)-binding Rossmann-like Domain"/>
    <property type="match status" value="1"/>
</dbReference>
<evidence type="ECO:0000313" key="10">
    <source>
        <dbReference type="Proteomes" id="UP000056255"/>
    </source>
</evidence>
<dbReference type="Proteomes" id="UP000062475">
    <property type="component" value="Chromosome"/>
</dbReference>
<evidence type="ECO:0000313" key="6">
    <source>
        <dbReference type="EMBL" id="AKV78741.1"/>
    </source>
</evidence>
<dbReference type="GO" id="GO:0004316">
    <property type="term" value="F:3-oxoacyl-[acyl-carrier-protein] reductase (NADPH) activity"/>
    <property type="evidence" value="ECO:0007669"/>
    <property type="project" value="UniProtKB-EC"/>
</dbReference>
<name>A0A088E4J5_9CREN</name>
<dbReference type="SUPFAM" id="SSF51735">
    <property type="entry name" value="NAD(P)-binding Rossmann-fold domains"/>
    <property type="match status" value="1"/>
</dbReference>
<organism evidence="3 9">
    <name type="scientific">Metallosphaera sedula</name>
    <dbReference type="NCBI Taxonomy" id="43687"/>
    <lineage>
        <taxon>Archaea</taxon>
        <taxon>Thermoproteota</taxon>
        <taxon>Thermoprotei</taxon>
        <taxon>Sulfolobales</taxon>
        <taxon>Sulfolobaceae</taxon>
        <taxon>Metallosphaera</taxon>
    </lineage>
</organism>
<evidence type="ECO:0000313" key="9">
    <source>
        <dbReference type="Proteomes" id="UP000029084"/>
    </source>
</evidence>
<dbReference type="RefSeq" id="WP_012021171.1">
    <property type="nucleotide sequence ID" value="NZ_AP019770.1"/>
</dbReference>
<dbReference type="PRINTS" id="PR00081">
    <property type="entry name" value="GDHRDH"/>
</dbReference>
<evidence type="ECO:0000313" key="7">
    <source>
        <dbReference type="EMBL" id="AKV80986.1"/>
    </source>
</evidence>
<dbReference type="EMBL" id="CP012173">
    <property type="protein sequence ID" value="AKV76489.1"/>
    <property type="molecule type" value="Genomic_DNA"/>
</dbReference>
<dbReference type="Proteomes" id="UP000029084">
    <property type="component" value="Chromosome"/>
</dbReference>
<keyword evidence="4" id="KW-0560">Oxidoreductase</keyword>
<reference evidence="3 9" key="1">
    <citation type="journal article" date="2014" name="J. Bacteriol.">
        <title>Role of an Archaeal PitA Transporter in the Copper and Arsenic Resistance of Metallosphaera sedula, an Extreme Thermoacidophile.</title>
        <authorList>
            <person name="McCarthy S."/>
            <person name="Ai C."/>
            <person name="Wheaton G."/>
            <person name="Tevatia R."/>
            <person name="Eckrich V."/>
            <person name="Kelly R."/>
            <person name="Blum P."/>
        </authorList>
    </citation>
    <scope>NUCLEOTIDE SEQUENCE [LARGE SCALE GENOMIC DNA]</scope>
    <source>
        <strain evidence="3 9">CuR1</strain>
    </source>
</reference>
<dbReference type="EMBL" id="CP012175">
    <property type="protein sequence ID" value="AKV80986.1"/>
    <property type="molecule type" value="Genomic_DNA"/>
</dbReference>
<sequence>MYQLKGKIFVVTGSGRGIGREVAIGASLEGAKVVVNAKRGKEEMEETMREIRERGGETLGVLADVSTEQGCKELVDRAISAFGRVDVLVNNAGVGIYSPFIEVDDRIVEKHFQTDFKSVLYCSKLASPHISEGGEILNVASLAGILPFKGLSIYGAMKGAVISLTRYMALELAPRIRVNAVAPGLVRTKLGESLPKVWGMTEEEYAKRFTLTGRILDPADVAQLILSIIKVEGMTGQVITLDAGESLKGSVGVF</sequence>
<dbReference type="PRINTS" id="PR00080">
    <property type="entry name" value="SDRFAMILY"/>
</dbReference>
<comment type="similarity">
    <text evidence="1 2">Belongs to the short-chain dehydrogenases/reductases (SDR) family.</text>
</comment>
<dbReference type="InterPro" id="IPR036291">
    <property type="entry name" value="NAD(P)-bd_dom_sf"/>
</dbReference>
<dbReference type="FunFam" id="3.40.50.720:FF:000084">
    <property type="entry name" value="Short-chain dehydrogenase reductase"/>
    <property type="match status" value="1"/>
</dbReference>
<dbReference type="EMBL" id="CP012176">
    <property type="protein sequence ID" value="AKV83227.1"/>
    <property type="molecule type" value="Genomic_DNA"/>
</dbReference>
<evidence type="ECO:0000313" key="8">
    <source>
        <dbReference type="EMBL" id="AKV83227.1"/>
    </source>
</evidence>
<dbReference type="PANTHER" id="PTHR43943:SF2">
    <property type="entry name" value="DEHYDROGENASE_REDUCTASE 4"/>
    <property type="match status" value="1"/>
</dbReference>
<dbReference type="Proteomes" id="UP000062398">
    <property type="component" value="Chromosome"/>
</dbReference>
<dbReference type="OMA" id="CQKHMVD"/>
<dbReference type="OrthoDB" id="24596at2157"/>
<evidence type="ECO:0000313" key="12">
    <source>
        <dbReference type="Proteomes" id="UP000062398"/>
    </source>
</evidence>
<evidence type="ECO:0000313" key="11">
    <source>
        <dbReference type="Proteomes" id="UP000061362"/>
    </source>
</evidence>
<evidence type="ECO:0000313" key="13">
    <source>
        <dbReference type="Proteomes" id="UP000062475"/>
    </source>
</evidence>
<dbReference type="AlphaFoldDB" id="A0A088E4J5"/>
<evidence type="ECO:0000313" key="3">
    <source>
        <dbReference type="EMBL" id="AIM27369.1"/>
    </source>
</evidence>